<dbReference type="PANTHER" id="PTHR30573">
    <property type="entry name" value="QUINOLINATE SYNTHETASE A"/>
    <property type="match status" value="1"/>
</dbReference>
<dbReference type="EMBL" id="CP002351">
    <property type="protein sequence ID" value="AEH50569.1"/>
    <property type="molecule type" value="Genomic_DNA"/>
</dbReference>
<dbReference type="KEGG" id="tta:Theth_0477"/>
<evidence type="ECO:0000256" key="5">
    <source>
        <dbReference type="ARBA" id="ARBA00022642"/>
    </source>
</evidence>
<gene>
    <name evidence="11" type="ORF">Theth_0477</name>
</gene>
<evidence type="ECO:0000256" key="3">
    <source>
        <dbReference type="ARBA" id="ARBA00012669"/>
    </source>
</evidence>
<keyword evidence="9" id="KW-0411">Iron-sulfur</keyword>
<keyword evidence="8" id="KW-0408">Iron</keyword>
<evidence type="ECO:0000256" key="7">
    <source>
        <dbReference type="ARBA" id="ARBA00022723"/>
    </source>
</evidence>
<evidence type="ECO:0000256" key="2">
    <source>
        <dbReference type="ARBA" id="ARBA00005065"/>
    </source>
</evidence>
<organism evidence="11 12">
    <name type="scientific">Pseudothermotoga thermarum DSM 5069</name>
    <dbReference type="NCBI Taxonomy" id="688269"/>
    <lineage>
        <taxon>Bacteria</taxon>
        <taxon>Thermotogati</taxon>
        <taxon>Thermotogota</taxon>
        <taxon>Thermotogae</taxon>
        <taxon>Thermotogales</taxon>
        <taxon>Thermotogaceae</taxon>
        <taxon>Pseudothermotoga</taxon>
    </lineage>
</organism>
<accession>F7YWX7</accession>
<dbReference type="RefSeq" id="WP_013931792.1">
    <property type="nucleotide sequence ID" value="NC_015707.1"/>
</dbReference>
<dbReference type="Pfam" id="PF02445">
    <property type="entry name" value="NadA"/>
    <property type="match status" value="1"/>
</dbReference>
<proteinExistence type="predicted"/>
<dbReference type="GO" id="GO:0005829">
    <property type="term" value="C:cytosol"/>
    <property type="evidence" value="ECO:0007669"/>
    <property type="project" value="TreeGrafter"/>
</dbReference>
<evidence type="ECO:0000313" key="11">
    <source>
        <dbReference type="EMBL" id="AEH50569.1"/>
    </source>
</evidence>
<comment type="cofactor">
    <cofactor evidence="1">
        <name>[4Fe-4S] cluster</name>
        <dbReference type="ChEBI" id="CHEBI:49883"/>
    </cofactor>
</comment>
<evidence type="ECO:0000256" key="9">
    <source>
        <dbReference type="ARBA" id="ARBA00023014"/>
    </source>
</evidence>
<dbReference type="HOGENOM" id="CLU_047382_0_0_0"/>
<dbReference type="GO" id="GO:0034628">
    <property type="term" value="P:'de novo' NAD+ biosynthetic process from L-aspartate"/>
    <property type="evidence" value="ECO:0007669"/>
    <property type="project" value="TreeGrafter"/>
</dbReference>
<dbReference type="OrthoDB" id="9801204at2"/>
<dbReference type="Gene3D" id="3.40.50.10800">
    <property type="entry name" value="NadA-like"/>
    <property type="match status" value="3"/>
</dbReference>
<comment type="pathway">
    <text evidence="2">Cofactor biosynthesis; NAD(+) biosynthesis; quinolinate from iminoaspartate: step 1/1.</text>
</comment>
<evidence type="ECO:0000256" key="1">
    <source>
        <dbReference type="ARBA" id="ARBA00001966"/>
    </source>
</evidence>
<keyword evidence="12" id="KW-1185">Reference proteome</keyword>
<dbReference type="NCBIfam" id="TIGR00550">
    <property type="entry name" value="nadA"/>
    <property type="match status" value="1"/>
</dbReference>
<reference evidence="11 12" key="1">
    <citation type="submission" date="2010-11" db="EMBL/GenBank/DDBJ databases">
        <title>The complete genome of Thermotoga thermarum DSM 5069.</title>
        <authorList>
            <consortium name="US DOE Joint Genome Institute (JGI-PGF)"/>
            <person name="Lucas S."/>
            <person name="Copeland A."/>
            <person name="Lapidus A."/>
            <person name="Bruce D."/>
            <person name="Goodwin L."/>
            <person name="Pitluck S."/>
            <person name="Kyrpides N."/>
            <person name="Mavromatis K."/>
            <person name="Ivanova N."/>
            <person name="Zeytun A."/>
            <person name="Brettin T."/>
            <person name="Detter J.C."/>
            <person name="Tapia R."/>
            <person name="Han C."/>
            <person name="Land M."/>
            <person name="Hauser L."/>
            <person name="Markowitz V."/>
            <person name="Cheng J.-F."/>
            <person name="Hugenholtz P."/>
            <person name="Woyke T."/>
            <person name="Wu D."/>
            <person name="Spring S."/>
            <person name="Schroeder M."/>
            <person name="Brambilla E."/>
            <person name="Klenk H.-P."/>
            <person name="Eisen J.A."/>
        </authorList>
    </citation>
    <scope>NUCLEOTIDE SEQUENCE [LARGE SCALE GENOMIC DNA]</scope>
    <source>
        <strain evidence="11 12">DSM 5069</strain>
    </source>
</reference>
<dbReference type="GO" id="GO:0008987">
    <property type="term" value="F:quinolinate synthetase A activity"/>
    <property type="evidence" value="ECO:0007669"/>
    <property type="project" value="UniProtKB-UniRule"/>
</dbReference>
<evidence type="ECO:0000256" key="8">
    <source>
        <dbReference type="ARBA" id="ARBA00023004"/>
    </source>
</evidence>
<dbReference type="PATRIC" id="fig|688269.3.peg.492"/>
<dbReference type="InterPro" id="IPR036094">
    <property type="entry name" value="NadA_sf"/>
</dbReference>
<keyword evidence="7" id="KW-0479">Metal-binding</keyword>
<evidence type="ECO:0000313" key="12">
    <source>
        <dbReference type="Proteomes" id="UP000006804"/>
    </source>
</evidence>
<sequence>MINISIEDIKKLAKEKGYVVLAHNYQLYDLQQIADFVGDSLQLAQMARKIEMDKILFLGVDFMAEMVKALNIDKKVIVPVRTATCPMANSLEPEMILEAKKKYGAPFVIYVNSTLEAKQYADYLCTSANAVEVVSKIDSDVILFGPDKNLANYVAEKTGKKVIPVPGETGYCYVHNYVTLQQVLRLKNLYPKAKVVVHPEVPKDVRTIADYVGSTSQMEKFVALDESKEFIIVTEKGMVDRLKALYPNKKFYGVNSMLCYNMKKNNLKNVYKALQNDQFEINVEKTQAEKLSYLVQKMLEMSR</sequence>
<dbReference type="UniPathway" id="UPA00253">
    <property type="reaction ID" value="UER00327"/>
</dbReference>
<dbReference type="STRING" id="688269.Theth_0477"/>
<dbReference type="NCBIfam" id="NF006878">
    <property type="entry name" value="PRK09375.1-2"/>
    <property type="match status" value="1"/>
</dbReference>
<keyword evidence="5" id="KW-0662">Pyridine nucleotide biosynthesis</keyword>
<evidence type="ECO:0000256" key="10">
    <source>
        <dbReference type="NCBIfam" id="TIGR00550"/>
    </source>
</evidence>
<dbReference type="Proteomes" id="UP000006804">
    <property type="component" value="Chromosome"/>
</dbReference>
<keyword evidence="6 11" id="KW-0808">Transferase</keyword>
<name>F7YWX7_9THEM</name>
<keyword evidence="4" id="KW-0004">4Fe-4S</keyword>
<dbReference type="eggNOG" id="COG0379">
    <property type="taxonomic scope" value="Bacteria"/>
</dbReference>
<evidence type="ECO:0000256" key="6">
    <source>
        <dbReference type="ARBA" id="ARBA00022679"/>
    </source>
</evidence>
<dbReference type="GO" id="GO:0046872">
    <property type="term" value="F:metal ion binding"/>
    <property type="evidence" value="ECO:0007669"/>
    <property type="project" value="UniProtKB-KW"/>
</dbReference>
<dbReference type="InterPro" id="IPR003473">
    <property type="entry name" value="NadA"/>
</dbReference>
<dbReference type="GO" id="GO:0051539">
    <property type="term" value="F:4 iron, 4 sulfur cluster binding"/>
    <property type="evidence" value="ECO:0007669"/>
    <property type="project" value="UniProtKB-KW"/>
</dbReference>
<protein>
    <recommendedName>
        <fullName evidence="3 10">Quinolinate synthase</fullName>
        <ecNumber evidence="3 10">2.5.1.72</ecNumber>
    </recommendedName>
</protein>
<dbReference type="SUPFAM" id="SSF142754">
    <property type="entry name" value="NadA-like"/>
    <property type="match status" value="1"/>
</dbReference>
<evidence type="ECO:0000256" key="4">
    <source>
        <dbReference type="ARBA" id="ARBA00022485"/>
    </source>
</evidence>
<dbReference type="EC" id="2.5.1.72" evidence="3 10"/>
<dbReference type="AlphaFoldDB" id="F7YWX7"/>
<dbReference type="PANTHER" id="PTHR30573:SF0">
    <property type="entry name" value="QUINOLINATE SYNTHASE, CHLOROPLASTIC"/>
    <property type="match status" value="1"/>
</dbReference>